<dbReference type="InterPro" id="IPR050077">
    <property type="entry name" value="LexA_repressor"/>
</dbReference>
<evidence type="ECO:0000259" key="1">
    <source>
        <dbReference type="Pfam" id="PF01726"/>
    </source>
</evidence>
<gene>
    <name evidence="2" type="ORF">Q8Y70_13840</name>
</gene>
<dbReference type="InterPro" id="IPR006199">
    <property type="entry name" value="LexA_DNA-bd_dom"/>
</dbReference>
<organism evidence="2 3">
    <name type="scientific">Kosakonia sacchari</name>
    <dbReference type="NCBI Taxonomy" id="1158459"/>
    <lineage>
        <taxon>Bacteria</taxon>
        <taxon>Pseudomonadati</taxon>
        <taxon>Pseudomonadota</taxon>
        <taxon>Gammaproteobacteria</taxon>
        <taxon>Enterobacterales</taxon>
        <taxon>Enterobacteriaceae</taxon>
        <taxon>Kosakonia</taxon>
    </lineage>
</organism>
<dbReference type="SUPFAM" id="SSF46785">
    <property type="entry name" value="Winged helix' DNA-binding domain"/>
    <property type="match status" value="1"/>
</dbReference>
<dbReference type="PANTHER" id="PTHR33516">
    <property type="entry name" value="LEXA REPRESSOR"/>
    <property type="match status" value="1"/>
</dbReference>
<accession>A0ABZ0MKX2</accession>
<reference evidence="2 3" key="1">
    <citation type="submission" date="2023-10" db="EMBL/GenBank/DDBJ databases">
        <title>Genome sequencing of the isolated polysaccharide-producing bacterium Kosakonia sacchari KS2022.</title>
        <authorList>
            <person name="Yi X."/>
        </authorList>
    </citation>
    <scope>NUCLEOTIDE SEQUENCE [LARGE SCALE GENOMIC DNA]</scope>
    <source>
        <strain evidence="2 3">KS2022</strain>
    </source>
</reference>
<dbReference type="InterPro" id="IPR036388">
    <property type="entry name" value="WH-like_DNA-bd_sf"/>
</dbReference>
<keyword evidence="3" id="KW-1185">Reference proteome</keyword>
<dbReference type="PANTHER" id="PTHR33516:SF2">
    <property type="entry name" value="LEXA REPRESSOR-RELATED"/>
    <property type="match status" value="1"/>
</dbReference>
<feature type="domain" description="LexA repressor DNA-binding" evidence="1">
    <location>
        <begin position="5"/>
        <end position="68"/>
    </location>
</feature>
<evidence type="ECO:0000313" key="2">
    <source>
        <dbReference type="EMBL" id="WOZ75697.1"/>
    </source>
</evidence>
<name>A0ABZ0MKX2_9ENTR</name>
<sequence>MEECKPLTDRQQQVLNALVDFHNMHGYPPTYTELAALIGVASGNAAFEHLRALVKKGYITIASGTARGIKVIGVNDTLALDEAEEVIRALLAGEESSADLAQEWLKRRGSAS</sequence>
<dbReference type="InterPro" id="IPR036390">
    <property type="entry name" value="WH_DNA-bd_sf"/>
</dbReference>
<dbReference type="Gene3D" id="1.10.10.10">
    <property type="entry name" value="Winged helix-like DNA-binding domain superfamily/Winged helix DNA-binding domain"/>
    <property type="match status" value="1"/>
</dbReference>
<dbReference type="Pfam" id="PF01726">
    <property type="entry name" value="LexA_DNA_bind"/>
    <property type="match status" value="1"/>
</dbReference>
<dbReference type="EMBL" id="CP137744">
    <property type="protein sequence ID" value="WOZ75697.1"/>
    <property type="molecule type" value="Genomic_DNA"/>
</dbReference>
<proteinExistence type="predicted"/>
<dbReference type="Proteomes" id="UP001302368">
    <property type="component" value="Chromosome"/>
</dbReference>
<evidence type="ECO:0000313" key="3">
    <source>
        <dbReference type="Proteomes" id="UP001302368"/>
    </source>
</evidence>
<protein>
    <submittedName>
        <fullName evidence="2">LexA family transcriptional regulator</fullName>
    </submittedName>
</protein>
<dbReference type="RefSeq" id="WP_305736354.1">
    <property type="nucleotide sequence ID" value="NZ_CP137744.1"/>
</dbReference>